<feature type="non-terminal residue" evidence="1">
    <location>
        <position position="1"/>
    </location>
</feature>
<evidence type="ECO:0000313" key="2">
    <source>
        <dbReference type="Proteomes" id="UP000265520"/>
    </source>
</evidence>
<keyword evidence="2" id="KW-1185">Reference proteome</keyword>
<accession>A0A392VJ96</accession>
<dbReference type="AlphaFoldDB" id="A0A392VJ96"/>
<dbReference type="Proteomes" id="UP000265520">
    <property type="component" value="Unassembled WGS sequence"/>
</dbReference>
<organism evidence="1 2">
    <name type="scientific">Trifolium medium</name>
    <dbReference type="NCBI Taxonomy" id="97028"/>
    <lineage>
        <taxon>Eukaryota</taxon>
        <taxon>Viridiplantae</taxon>
        <taxon>Streptophyta</taxon>
        <taxon>Embryophyta</taxon>
        <taxon>Tracheophyta</taxon>
        <taxon>Spermatophyta</taxon>
        <taxon>Magnoliopsida</taxon>
        <taxon>eudicotyledons</taxon>
        <taxon>Gunneridae</taxon>
        <taxon>Pentapetalae</taxon>
        <taxon>rosids</taxon>
        <taxon>fabids</taxon>
        <taxon>Fabales</taxon>
        <taxon>Fabaceae</taxon>
        <taxon>Papilionoideae</taxon>
        <taxon>50 kb inversion clade</taxon>
        <taxon>NPAAA clade</taxon>
        <taxon>Hologalegina</taxon>
        <taxon>IRL clade</taxon>
        <taxon>Trifolieae</taxon>
        <taxon>Trifolium</taxon>
    </lineage>
</organism>
<dbReference type="EMBL" id="LXQA011165975">
    <property type="protein sequence ID" value="MCI87439.1"/>
    <property type="molecule type" value="Genomic_DNA"/>
</dbReference>
<name>A0A392VJ96_9FABA</name>
<sequence length="52" mass="5356">LMGAGHAYELPAAPGAGSWARGANMSRNTACCANRRPMGAGRTYELGRLCGC</sequence>
<protein>
    <submittedName>
        <fullName evidence="1">Uncharacterized protein</fullName>
    </submittedName>
</protein>
<reference evidence="1 2" key="1">
    <citation type="journal article" date="2018" name="Front. Plant Sci.">
        <title>Red Clover (Trifolium pratense) and Zigzag Clover (T. medium) - A Picture of Genomic Similarities and Differences.</title>
        <authorList>
            <person name="Dluhosova J."/>
            <person name="Istvanek J."/>
            <person name="Nedelnik J."/>
            <person name="Repkova J."/>
        </authorList>
    </citation>
    <scope>NUCLEOTIDE SEQUENCE [LARGE SCALE GENOMIC DNA]</scope>
    <source>
        <strain evidence="2">cv. 10/8</strain>
        <tissue evidence="1">Leaf</tissue>
    </source>
</reference>
<proteinExistence type="predicted"/>
<evidence type="ECO:0000313" key="1">
    <source>
        <dbReference type="EMBL" id="MCI87439.1"/>
    </source>
</evidence>
<comment type="caution">
    <text evidence="1">The sequence shown here is derived from an EMBL/GenBank/DDBJ whole genome shotgun (WGS) entry which is preliminary data.</text>
</comment>